<keyword evidence="6 11" id="KW-1133">Transmembrane helix</keyword>
<comment type="subcellular location">
    <subcellularLocation>
        <location evidence="1">Membrane</location>
        <topology evidence="1">Multi-pass membrane protein</topology>
    </subcellularLocation>
</comment>
<evidence type="ECO:0000256" key="7">
    <source>
        <dbReference type="ARBA" id="ARBA00023002"/>
    </source>
</evidence>
<dbReference type="Gene3D" id="3.40.50.80">
    <property type="entry name" value="Nucleotide-binding domain of ferredoxin-NADP reductase (FNR) module"/>
    <property type="match status" value="1"/>
</dbReference>
<dbReference type="STRING" id="106004.A0A1Y2F7C8"/>
<dbReference type="GO" id="GO:0015677">
    <property type="term" value="P:copper ion import"/>
    <property type="evidence" value="ECO:0007669"/>
    <property type="project" value="TreeGrafter"/>
</dbReference>
<comment type="caution">
    <text evidence="13">The sequence shown here is derived from an EMBL/GenBank/DDBJ whole genome shotgun (WGS) entry which is preliminary data.</text>
</comment>
<comment type="similarity">
    <text evidence="2">Belongs to the ferric reductase (FRE) family.</text>
</comment>
<dbReference type="SUPFAM" id="SSF52343">
    <property type="entry name" value="Ferredoxin reductase-like, C-terminal NADP-linked domain"/>
    <property type="match status" value="1"/>
</dbReference>
<evidence type="ECO:0000256" key="3">
    <source>
        <dbReference type="ARBA" id="ARBA00022448"/>
    </source>
</evidence>
<dbReference type="GO" id="GO:0000293">
    <property type="term" value="F:ferric-chelate reductase activity"/>
    <property type="evidence" value="ECO:0007669"/>
    <property type="project" value="UniProtKB-ARBA"/>
</dbReference>
<dbReference type="GO" id="GO:0006826">
    <property type="term" value="P:iron ion transport"/>
    <property type="evidence" value="ECO:0007669"/>
    <property type="project" value="TreeGrafter"/>
</dbReference>
<dbReference type="EMBL" id="MCGR01000026">
    <property type="protein sequence ID" value="ORY79769.1"/>
    <property type="molecule type" value="Genomic_DNA"/>
</dbReference>
<gene>
    <name evidence="13" type="ORF">BCR35DRAFT_304599</name>
</gene>
<dbReference type="AlphaFoldDB" id="A0A1Y2F7C8"/>
<evidence type="ECO:0000259" key="12">
    <source>
        <dbReference type="PROSITE" id="PS51384"/>
    </source>
</evidence>
<dbReference type="PANTHER" id="PTHR32361:SF9">
    <property type="entry name" value="FERRIC REDUCTASE TRANSMEMBRANE COMPONENT 3-RELATED"/>
    <property type="match status" value="1"/>
</dbReference>
<feature type="transmembrane region" description="Helical" evidence="11">
    <location>
        <begin position="134"/>
        <end position="156"/>
    </location>
</feature>
<evidence type="ECO:0000256" key="9">
    <source>
        <dbReference type="ARBA" id="ARBA00023136"/>
    </source>
</evidence>
<evidence type="ECO:0000256" key="2">
    <source>
        <dbReference type="ARBA" id="ARBA00006278"/>
    </source>
</evidence>
<sequence length="521" mass="56102">MRFEGLLLHPIGKTGSPLEILIVSAVLAVNLGFLTAISTDVRPPISAYLNVPHAVALRSGYMALAQAPAVFALTGRNTLVQLLTGVDYQHLRFVHKTLGATWFLLALVHWLGMTLSSLSWSGTAGVAGLYSLDIVPFGILTLVGLSTSVTSSLWLVRRYAYEAFVVFHLIGALVILVGVFYHAEPLRPYTYSAIALWSTERLLRLLRFATFPSILRLQPRSPIYKGTATLVHGAIILRVPNPSPWSPTQHCYLSFPDIPALFGQNHPFSVANVPSSNGSEASTMLFVMRVRGGMTRTLAQRLEKEADQSMQLLVGVEGAYGRPTEAKLFHDILLVAGGSGITHVMSLLDDVVHKAEARQSRTARIHLIWVIQHAEQASWLVSSLLAAIKRSEQVGIALTISLYLTRGSLAPSSRSLPLGASLASSTSKDDGATAEAQTARSSLSSSELDHLMMHSAASSKVRIEMGRPVVGREVGSFVEGSSGRSLVVACGPVTLAEDVRGAVARLRTSHSVDLEVASYQA</sequence>
<dbReference type="Pfam" id="PF08022">
    <property type="entry name" value="FAD_binding_8"/>
    <property type="match status" value="1"/>
</dbReference>
<dbReference type="InterPro" id="IPR013121">
    <property type="entry name" value="Fe_red_NAD-bd_6"/>
</dbReference>
<dbReference type="InterPro" id="IPR051410">
    <property type="entry name" value="Ferric/Cupric_Reductase"/>
</dbReference>
<evidence type="ECO:0000256" key="6">
    <source>
        <dbReference type="ARBA" id="ARBA00022989"/>
    </source>
</evidence>
<dbReference type="InterPro" id="IPR039261">
    <property type="entry name" value="FNR_nucleotide-bd"/>
</dbReference>
<feature type="transmembrane region" description="Helical" evidence="11">
    <location>
        <begin position="163"/>
        <end position="183"/>
    </location>
</feature>
<dbReference type="PROSITE" id="PS51384">
    <property type="entry name" value="FAD_FR"/>
    <property type="match status" value="1"/>
</dbReference>
<keyword evidence="4 11" id="KW-0812">Transmembrane</keyword>
<dbReference type="InterPro" id="IPR013112">
    <property type="entry name" value="FAD-bd_8"/>
</dbReference>
<protein>
    <submittedName>
        <fullName evidence="13">Ferric reductase NAD binding domain-domain-containing protein</fullName>
    </submittedName>
</protein>
<keyword evidence="7" id="KW-0560">Oxidoreductase</keyword>
<feature type="domain" description="FAD-binding FR-type" evidence="12">
    <location>
        <begin position="195"/>
        <end position="326"/>
    </location>
</feature>
<accession>A0A1Y2F7C8</accession>
<dbReference type="Pfam" id="PF01794">
    <property type="entry name" value="Ferric_reduct"/>
    <property type="match status" value="1"/>
</dbReference>
<keyword evidence="10" id="KW-0325">Glycoprotein</keyword>
<dbReference type="CDD" id="cd06186">
    <property type="entry name" value="NOX_Duox_like_FAD_NADP"/>
    <property type="match status" value="1"/>
</dbReference>
<feature type="transmembrane region" description="Helical" evidence="11">
    <location>
        <begin position="20"/>
        <end position="37"/>
    </location>
</feature>
<proteinExistence type="inferred from homology"/>
<dbReference type="GO" id="GO:0006879">
    <property type="term" value="P:intracellular iron ion homeostasis"/>
    <property type="evidence" value="ECO:0007669"/>
    <property type="project" value="TreeGrafter"/>
</dbReference>
<evidence type="ECO:0000256" key="10">
    <source>
        <dbReference type="ARBA" id="ARBA00023180"/>
    </source>
</evidence>
<organism evidence="13 14">
    <name type="scientific">Leucosporidium creatinivorum</name>
    <dbReference type="NCBI Taxonomy" id="106004"/>
    <lineage>
        <taxon>Eukaryota</taxon>
        <taxon>Fungi</taxon>
        <taxon>Dikarya</taxon>
        <taxon>Basidiomycota</taxon>
        <taxon>Pucciniomycotina</taxon>
        <taxon>Microbotryomycetes</taxon>
        <taxon>Leucosporidiales</taxon>
        <taxon>Leucosporidium</taxon>
    </lineage>
</organism>
<reference evidence="13 14" key="1">
    <citation type="submission" date="2016-07" db="EMBL/GenBank/DDBJ databases">
        <title>Pervasive Adenine N6-methylation of Active Genes in Fungi.</title>
        <authorList>
            <consortium name="DOE Joint Genome Institute"/>
            <person name="Mondo S.J."/>
            <person name="Dannebaum R.O."/>
            <person name="Kuo R.C."/>
            <person name="Labutti K."/>
            <person name="Haridas S."/>
            <person name="Kuo A."/>
            <person name="Salamov A."/>
            <person name="Ahrendt S.R."/>
            <person name="Lipzen A."/>
            <person name="Sullivan W."/>
            <person name="Andreopoulos W.B."/>
            <person name="Clum A."/>
            <person name="Lindquist E."/>
            <person name="Daum C."/>
            <person name="Ramamoorthy G.K."/>
            <person name="Gryganskyi A."/>
            <person name="Culley D."/>
            <person name="Magnuson J.K."/>
            <person name="James T.Y."/>
            <person name="O'Malley M.A."/>
            <person name="Stajich J.E."/>
            <person name="Spatafora J.W."/>
            <person name="Visel A."/>
            <person name="Grigoriev I.V."/>
        </authorList>
    </citation>
    <scope>NUCLEOTIDE SEQUENCE [LARGE SCALE GENOMIC DNA]</scope>
    <source>
        <strain evidence="13 14">62-1032</strain>
    </source>
</reference>
<dbReference type="InterPro" id="IPR017927">
    <property type="entry name" value="FAD-bd_FR_type"/>
</dbReference>
<keyword evidence="14" id="KW-1185">Reference proteome</keyword>
<dbReference type="Pfam" id="PF08030">
    <property type="entry name" value="NAD_binding_6"/>
    <property type="match status" value="1"/>
</dbReference>
<evidence type="ECO:0000256" key="11">
    <source>
        <dbReference type="SAM" id="Phobius"/>
    </source>
</evidence>
<feature type="transmembrane region" description="Helical" evidence="11">
    <location>
        <begin position="102"/>
        <end position="122"/>
    </location>
</feature>
<evidence type="ECO:0000313" key="14">
    <source>
        <dbReference type="Proteomes" id="UP000193467"/>
    </source>
</evidence>
<evidence type="ECO:0000256" key="4">
    <source>
        <dbReference type="ARBA" id="ARBA00022692"/>
    </source>
</evidence>
<keyword evidence="3" id="KW-0813">Transport</keyword>
<keyword evidence="8" id="KW-0406">Ion transport</keyword>
<keyword evidence="9 11" id="KW-0472">Membrane</keyword>
<dbReference type="Proteomes" id="UP000193467">
    <property type="component" value="Unassembled WGS sequence"/>
</dbReference>
<dbReference type="InParanoid" id="A0A1Y2F7C8"/>
<dbReference type="GO" id="GO:0005886">
    <property type="term" value="C:plasma membrane"/>
    <property type="evidence" value="ECO:0007669"/>
    <property type="project" value="TreeGrafter"/>
</dbReference>
<dbReference type="SFLD" id="SFLDS00052">
    <property type="entry name" value="Ferric_Reductase_Domain"/>
    <property type="match status" value="1"/>
</dbReference>
<evidence type="ECO:0000256" key="8">
    <source>
        <dbReference type="ARBA" id="ARBA00023065"/>
    </source>
</evidence>
<keyword evidence="5" id="KW-0249">Electron transport</keyword>
<dbReference type="InterPro" id="IPR013130">
    <property type="entry name" value="Fe3_Rdtase_TM_dom"/>
</dbReference>
<evidence type="ECO:0000256" key="1">
    <source>
        <dbReference type="ARBA" id="ARBA00004141"/>
    </source>
</evidence>
<dbReference type="PANTHER" id="PTHR32361">
    <property type="entry name" value="FERRIC/CUPRIC REDUCTASE TRANSMEMBRANE COMPONENT"/>
    <property type="match status" value="1"/>
</dbReference>
<name>A0A1Y2F7C8_9BASI</name>
<dbReference type="SFLD" id="SFLDG01168">
    <property type="entry name" value="Ferric_reductase_subgroup_(FRE"/>
    <property type="match status" value="1"/>
</dbReference>
<evidence type="ECO:0000313" key="13">
    <source>
        <dbReference type="EMBL" id="ORY79769.1"/>
    </source>
</evidence>
<evidence type="ECO:0000256" key="5">
    <source>
        <dbReference type="ARBA" id="ARBA00022982"/>
    </source>
</evidence>
<dbReference type="OrthoDB" id="4494341at2759"/>